<protein>
    <submittedName>
        <fullName evidence="3">Fumarylacetoacetate hydrolase family protein</fullName>
    </submittedName>
</protein>
<keyword evidence="3" id="KW-0378">Hydrolase</keyword>
<name>A0A0W8FVG9_9ZZZZ</name>
<dbReference type="Pfam" id="PF01557">
    <property type="entry name" value="FAA_hydrolase"/>
    <property type="match status" value="1"/>
</dbReference>
<dbReference type="EMBL" id="LNQE01000814">
    <property type="protein sequence ID" value="KUG24828.1"/>
    <property type="molecule type" value="Genomic_DNA"/>
</dbReference>
<accession>A0A0W8FVG9</accession>
<reference evidence="3" key="1">
    <citation type="journal article" date="2015" name="Proc. Natl. Acad. Sci. U.S.A.">
        <title>Networks of energetic and metabolic interactions define dynamics in microbial communities.</title>
        <authorList>
            <person name="Embree M."/>
            <person name="Liu J.K."/>
            <person name="Al-Bassam M.M."/>
            <person name="Zengler K."/>
        </authorList>
    </citation>
    <scope>NUCLEOTIDE SEQUENCE</scope>
</reference>
<dbReference type="PANTHER" id="PTHR11820:SF7">
    <property type="entry name" value="ACYLPYRUVASE FAHD1, MITOCHONDRIAL"/>
    <property type="match status" value="1"/>
</dbReference>
<organism evidence="3">
    <name type="scientific">hydrocarbon metagenome</name>
    <dbReference type="NCBI Taxonomy" id="938273"/>
    <lineage>
        <taxon>unclassified sequences</taxon>
        <taxon>metagenomes</taxon>
        <taxon>ecological metagenomes</taxon>
    </lineage>
</organism>
<keyword evidence="1" id="KW-0479">Metal-binding</keyword>
<proteinExistence type="predicted"/>
<dbReference type="InterPro" id="IPR011234">
    <property type="entry name" value="Fumarylacetoacetase-like_C"/>
</dbReference>
<feature type="domain" description="Fumarylacetoacetase-like C-terminal" evidence="2">
    <location>
        <begin position="17"/>
        <end position="218"/>
    </location>
</feature>
<sequence length="219" mass="24256">MKFLKIKNSDEKIEVGKLVCVGRNYAKHAEELGNEIPEFPLIFLKPASSLIYSGEQIVKPNNSGELHHEVELVLLIGNDVKNANDEEAENAIYGYTVGLDMTLRDIQSELKKKGHPWTLAKVFDTSAVISGITLKKDYQLKGNEKIQLIVNNDLKQSSTLDFMLFNSVQIVKYLSNKFTLERGDLIFTGTPEGVGAVNPGDKIYASIDGIAKLETAVVE</sequence>
<comment type="caution">
    <text evidence="3">The sequence shown here is derived from an EMBL/GenBank/DDBJ whole genome shotgun (WGS) entry which is preliminary data.</text>
</comment>
<dbReference type="GO" id="GO:0046872">
    <property type="term" value="F:metal ion binding"/>
    <property type="evidence" value="ECO:0007669"/>
    <property type="project" value="UniProtKB-KW"/>
</dbReference>
<evidence type="ECO:0000313" key="3">
    <source>
        <dbReference type="EMBL" id="KUG24828.1"/>
    </source>
</evidence>
<dbReference type="InterPro" id="IPR036663">
    <property type="entry name" value="Fumarylacetoacetase_C_sf"/>
</dbReference>
<dbReference type="AlphaFoldDB" id="A0A0W8FVG9"/>
<dbReference type="SUPFAM" id="SSF56529">
    <property type="entry name" value="FAH"/>
    <property type="match status" value="1"/>
</dbReference>
<dbReference type="Gene3D" id="3.90.850.10">
    <property type="entry name" value="Fumarylacetoacetase-like, C-terminal domain"/>
    <property type="match status" value="1"/>
</dbReference>
<evidence type="ECO:0000259" key="2">
    <source>
        <dbReference type="Pfam" id="PF01557"/>
    </source>
</evidence>
<dbReference type="GO" id="GO:0018773">
    <property type="term" value="F:acetylpyruvate hydrolase activity"/>
    <property type="evidence" value="ECO:0007669"/>
    <property type="project" value="TreeGrafter"/>
</dbReference>
<gene>
    <name evidence="3" type="ORF">ASZ90_005351</name>
</gene>
<evidence type="ECO:0000256" key="1">
    <source>
        <dbReference type="ARBA" id="ARBA00022723"/>
    </source>
</evidence>
<dbReference type="PANTHER" id="PTHR11820">
    <property type="entry name" value="ACYLPYRUVASE"/>
    <property type="match status" value="1"/>
</dbReference>